<feature type="compositionally biased region" description="Basic and acidic residues" evidence="5">
    <location>
        <begin position="59"/>
        <end position="73"/>
    </location>
</feature>
<feature type="transmembrane region" description="Helical" evidence="6">
    <location>
        <begin position="266"/>
        <end position="284"/>
    </location>
</feature>
<evidence type="ECO:0000313" key="8">
    <source>
        <dbReference type="Proteomes" id="UP000324585"/>
    </source>
</evidence>
<feature type="transmembrane region" description="Helical" evidence="6">
    <location>
        <begin position="463"/>
        <end position="492"/>
    </location>
</feature>
<dbReference type="PANTHER" id="PTHR12778">
    <property type="entry name" value="SOLUTE CARRIER FAMILY 33 ACETYL-COA TRANSPORTER -RELATED"/>
    <property type="match status" value="1"/>
</dbReference>
<feature type="transmembrane region" description="Helical" evidence="6">
    <location>
        <begin position="225"/>
        <end position="245"/>
    </location>
</feature>
<dbReference type="SUPFAM" id="SSF103473">
    <property type="entry name" value="MFS general substrate transporter"/>
    <property type="match status" value="1"/>
</dbReference>
<organism evidence="7 8">
    <name type="scientific">Porphyridium purpureum</name>
    <name type="common">Red alga</name>
    <name type="synonym">Porphyridium cruentum</name>
    <dbReference type="NCBI Taxonomy" id="35688"/>
    <lineage>
        <taxon>Eukaryota</taxon>
        <taxon>Rhodophyta</taxon>
        <taxon>Bangiophyceae</taxon>
        <taxon>Porphyridiales</taxon>
        <taxon>Porphyridiaceae</taxon>
        <taxon>Porphyridium</taxon>
    </lineage>
</organism>
<dbReference type="EMBL" id="VRMN01000001">
    <property type="protein sequence ID" value="KAA8499441.1"/>
    <property type="molecule type" value="Genomic_DNA"/>
</dbReference>
<dbReference type="GO" id="GO:0035348">
    <property type="term" value="P:acetyl-CoA transmembrane transport"/>
    <property type="evidence" value="ECO:0007669"/>
    <property type="project" value="InterPro"/>
</dbReference>
<feature type="transmembrane region" description="Helical" evidence="6">
    <location>
        <begin position="195"/>
        <end position="213"/>
    </location>
</feature>
<comment type="subcellular location">
    <subcellularLocation>
        <location evidence="1">Membrane</location>
        <topology evidence="1">Multi-pass membrane protein</topology>
    </subcellularLocation>
</comment>
<keyword evidence="8" id="KW-1185">Reference proteome</keyword>
<dbReference type="GO" id="GO:0016020">
    <property type="term" value="C:membrane"/>
    <property type="evidence" value="ECO:0007669"/>
    <property type="project" value="UniProtKB-SubCell"/>
</dbReference>
<feature type="transmembrane region" description="Helical" evidence="6">
    <location>
        <begin position="550"/>
        <end position="569"/>
    </location>
</feature>
<keyword evidence="2 6" id="KW-0812">Transmembrane</keyword>
<protein>
    <submittedName>
        <fullName evidence="7">Putative membrane protein</fullName>
    </submittedName>
</protein>
<feature type="compositionally biased region" description="Basic and acidic residues" evidence="5">
    <location>
        <begin position="1"/>
        <end position="12"/>
    </location>
</feature>
<evidence type="ECO:0000256" key="2">
    <source>
        <dbReference type="ARBA" id="ARBA00022692"/>
    </source>
</evidence>
<dbReference type="OMA" id="RRKSWIM"/>
<gene>
    <name evidence="7" type="ORF">FVE85_7026</name>
</gene>
<feature type="transmembrane region" description="Helical" evidence="6">
    <location>
        <begin position="430"/>
        <end position="451"/>
    </location>
</feature>
<feature type="transmembrane region" description="Helical" evidence="6">
    <location>
        <begin position="504"/>
        <end position="530"/>
    </location>
</feature>
<name>A0A5J4Z6F6_PORPP</name>
<proteinExistence type="predicted"/>
<dbReference type="Proteomes" id="UP000324585">
    <property type="component" value="Unassembled WGS sequence"/>
</dbReference>
<dbReference type="InterPro" id="IPR024371">
    <property type="entry name" value="AcetylCoA_trans_1-like"/>
</dbReference>
<dbReference type="AlphaFoldDB" id="A0A5J4Z6F6"/>
<evidence type="ECO:0000313" key="7">
    <source>
        <dbReference type="EMBL" id="KAA8499441.1"/>
    </source>
</evidence>
<dbReference type="InterPro" id="IPR004752">
    <property type="entry name" value="AmpG_permease/AT-1"/>
</dbReference>
<dbReference type="Pfam" id="PF13000">
    <property type="entry name" value="Acatn"/>
    <property type="match status" value="3"/>
</dbReference>
<feature type="region of interest" description="Disordered" evidence="5">
    <location>
        <begin position="1"/>
        <end position="81"/>
    </location>
</feature>
<dbReference type="GO" id="GO:0008521">
    <property type="term" value="F:acetyl-CoA transmembrane transporter activity"/>
    <property type="evidence" value="ECO:0007669"/>
    <property type="project" value="InterPro"/>
</dbReference>
<dbReference type="OrthoDB" id="6415790at2759"/>
<keyword evidence="4 6" id="KW-0472">Membrane</keyword>
<dbReference type="Gene3D" id="1.20.1250.20">
    <property type="entry name" value="MFS general substrate transporter like domains"/>
    <property type="match status" value="1"/>
</dbReference>
<feature type="transmembrane region" description="Helical" evidence="6">
    <location>
        <begin position="127"/>
        <end position="151"/>
    </location>
</feature>
<dbReference type="InterPro" id="IPR036259">
    <property type="entry name" value="MFS_trans_sf"/>
</dbReference>
<feature type="transmembrane region" description="Helical" evidence="6">
    <location>
        <begin position="400"/>
        <end position="418"/>
    </location>
</feature>
<evidence type="ECO:0000256" key="4">
    <source>
        <dbReference type="ARBA" id="ARBA00023136"/>
    </source>
</evidence>
<comment type="caution">
    <text evidence="7">The sequence shown here is derived from an EMBL/GenBank/DDBJ whole genome shotgun (WGS) entry which is preliminary data.</text>
</comment>
<evidence type="ECO:0000256" key="3">
    <source>
        <dbReference type="ARBA" id="ARBA00022989"/>
    </source>
</evidence>
<sequence length="735" mass="80857">MTAAVEEKHDDATDLMTSPRNPFSPGERDDLLNTADRRTIGADGRLEANAANASSPKDPAMEVEVRDPGREGDGGGSGLVYRQSGNSRFHEALVSFENNHVLAQPDSRDLRAKHQPGAWRNDGPQMLLLVTLYFLQGIPMGLCFGSLPFILQGEGHLSYTQLGVFSLASYPYSLKLAWSPIVDSVWNARLGRRKSWIIPAQVMSAVLMLALSFHTQKTIEEGRVLLLTVMFSMLVFLAATQDIAVDGWALTILSKQNLSYASTCQSLGLTSGFFCSFTLFLALSNSEFCQTYLSSFIPIPASGSLLTLEKFLRIAAAMYLVVTGSLIFVKEANGSATNGSSSRERTEMYKTYEDLGALLRMPQLWRLGVALFIAKIGFAVHDNVTALKLLEKGFPRQTMALVALIQLPFEIAGTILVGKWSSGKRPLLPYFYGQCLRILICAAAPFMVMAYSPGTGPGAAVSWPYFVTFVLLSTLYQFASDSLMFVSMGAFFARISDDSIGGTYLTLLNTISNLGGTWPKVFALYFVDYFTARTPCDLDIPEHCPLEMDGYFVCAFAAVPISLVVFGFVSQRLQALESLPSQSWKLPPSSESAKNHFIMILMSRHLFRQGPGTVHRTSSYAERTHHPTCLALRPPALSRSCSIAAQKKSPAPHRCENMHGTWWKPKRSARISIQSVDVRSGAAPTAHRFEAFSLRSRLLTFLGTTTVNDWNDDDVEDQLEGIVLMTSATTRVSSF</sequence>
<feature type="transmembrane region" description="Helical" evidence="6">
    <location>
        <begin position="364"/>
        <end position="380"/>
    </location>
</feature>
<evidence type="ECO:0000256" key="5">
    <source>
        <dbReference type="SAM" id="MobiDB-lite"/>
    </source>
</evidence>
<accession>A0A5J4Z6F6</accession>
<evidence type="ECO:0000256" key="6">
    <source>
        <dbReference type="SAM" id="Phobius"/>
    </source>
</evidence>
<feature type="compositionally biased region" description="Basic and acidic residues" evidence="5">
    <location>
        <begin position="26"/>
        <end position="46"/>
    </location>
</feature>
<reference evidence="8" key="1">
    <citation type="journal article" date="2019" name="Nat. Commun.">
        <title>Expansion of phycobilisome linker gene families in mesophilic red algae.</title>
        <authorList>
            <person name="Lee J."/>
            <person name="Kim D."/>
            <person name="Bhattacharya D."/>
            <person name="Yoon H.S."/>
        </authorList>
    </citation>
    <scope>NUCLEOTIDE SEQUENCE [LARGE SCALE GENOMIC DNA]</scope>
    <source>
        <strain evidence="8">CCMP 1328</strain>
    </source>
</reference>
<keyword evidence="3 6" id="KW-1133">Transmembrane helix</keyword>
<evidence type="ECO:0000256" key="1">
    <source>
        <dbReference type="ARBA" id="ARBA00004141"/>
    </source>
</evidence>
<dbReference type="PANTHER" id="PTHR12778:SF9">
    <property type="entry name" value="ACETYL-COENZYME A TRANSPORTER 1"/>
    <property type="match status" value="1"/>
</dbReference>